<dbReference type="InterPro" id="IPR002727">
    <property type="entry name" value="DUF47"/>
</dbReference>
<dbReference type="InterPro" id="IPR018445">
    <property type="entry name" value="Put_Phosphate_transp_reg"/>
</dbReference>
<sequence length="226" mass="25634">MSTSNLIASVFGRSPIGPIQKHMAVVHECAKELEPFFDATFNDDWDKALSTQQAISVLEQKADNIKKSIRLSLPKSLFLPVPRSDLLEIITAQDKVANRAKDIAGIVIGRKMSIPEEVRIVFLEYLRRSIATSFQALRAMNELDVLLETGFKGREVDLVEQLIEELDRIEGETDELQVQVRLSLYKLETKLPPVDVIFLYKVIDWVGDLADRAYRVGNRLQLLLAR</sequence>
<evidence type="ECO:0000313" key="3">
    <source>
        <dbReference type="Proteomes" id="UP001178148"/>
    </source>
</evidence>
<dbReference type="Proteomes" id="UP001178148">
    <property type="component" value="Unassembled WGS sequence"/>
</dbReference>
<reference evidence="2 3" key="1">
    <citation type="journal article" date="2023" name="bioRxiv">
        <title>An intranuclear bacterial parasite of deep-sea mussels expresses apoptosis inhibitors acquired from its host.</title>
        <authorList>
            <person name="Gonzalez Porras M.A."/>
            <person name="Assie A."/>
            <person name="Tietjen M."/>
            <person name="Violette M."/>
            <person name="Kleiner M."/>
            <person name="Gruber-Vodicka H."/>
            <person name="Dubilier N."/>
            <person name="Leisch N."/>
        </authorList>
    </citation>
    <scope>NUCLEOTIDE SEQUENCE [LARGE SCALE GENOMIC DNA]</scope>
    <source>
        <strain evidence="2">IAP13</strain>
    </source>
</reference>
<dbReference type="PANTHER" id="PTHR36536">
    <property type="entry name" value="UPF0111 PROTEIN HI_1603"/>
    <property type="match status" value="1"/>
</dbReference>
<dbReference type="EMBL" id="JASXSV010000003">
    <property type="protein sequence ID" value="MDP0588183.1"/>
    <property type="molecule type" value="Genomic_DNA"/>
</dbReference>
<evidence type="ECO:0000256" key="1">
    <source>
        <dbReference type="ARBA" id="ARBA00008591"/>
    </source>
</evidence>
<dbReference type="AlphaFoldDB" id="A0AA90NTZ1"/>
<dbReference type="Gene3D" id="1.20.58.220">
    <property type="entry name" value="Phosphate transport system protein phou homolog 2, domain 2"/>
    <property type="match status" value="1"/>
</dbReference>
<keyword evidence="3" id="KW-1185">Reference proteome</keyword>
<accession>A0AA90NTZ1</accession>
<dbReference type="InterPro" id="IPR038078">
    <property type="entry name" value="PhoU-like_sf"/>
</dbReference>
<dbReference type="SUPFAM" id="SSF109755">
    <property type="entry name" value="PhoU-like"/>
    <property type="match status" value="1"/>
</dbReference>
<proteinExistence type="inferred from homology"/>
<name>A0AA90NTZ1_9GAMM</name>
<dbReference type="NCBIfam" id="TIGR00153">
    <property type="entry name" value="TIGR00153 family protein"/>
    <property type="match status" value="1"/>
</dbReference>
<evidence type="ECO:0000313" key="2">
    <source>
        <dbReference type="EMBL" id="MDP0588183.1"/>
    </source>
</evidence>
<gene>
    <name evidence="2" type="ORF">QS748_02855</name>
</gene>
<dbReference type="PANTHER" id="PTHR36536:SF3">
    <property type="entry name" value="UPF0111 PROTEIN HI_1603"/>
    <property type="match status" value="1"/>
</dbReference>
<organism evidence="2 3">
    <name type="scientific">Candidatus Endonucleibacter bathymodioli</name>
    <dbReference type="NCBI Taxonomy" id="539814"/>
    <lineage>
        <taxon>Bacteria</taxon>
        <taxon>Pseudomonadati</taxon>
        <taxon>Pseudomonadota</taxon>
        <taxon>Gammaproteobacteria</taxon>
        <taxon>Oceanospirillales</taxon>
        <taxon>Endozoicomonadaceae</taxon>
        <taxon>Candidatus Endonucleibacter</taxon>
    </lineage>
</organism>
<protein>
    <submittedName>
        <fullName evidence="2">TIGR00153 family protein</fullName>
    </submittedName>
</protein>
<comment type="caution">
    <text evidence="2">The sequence shown here is derived from an EMBL/GenBank/DDBJ whole genome shotgun (WGS) entry which is preliminary data.</text>
</comment>
<comment type="similarity">
    <text evidence="1">Belongs to the UPF0111 family.</text>
</comment>
<dbReference type="Pfam" id="PF01865">
    <property type="entry name" value="PhoU_div"/>
    <property type="match status" value="1"/>
</dbReference>